<protein>
    <recommendedName>
        <fullName evidence="3">Glyoxalase/fosfomycin resistance/dioxygenase domain-containing protein</fullName>
    </recommendedName>
</protein>
<evidence type="ECO:0000313" key="1">
    <source>
        <dbReference type="EMBL" id="KAK9421240.1"/>
    </source>
</evidence>
<dbReference type="Gene3D" id="3.10.180.10">
    <property type="entry name" value="2,3-Dihydroxybiphenyl 1,2-Dioxygenase, domain 1"/>
    <property type="match status" value="1"/>
</dbReference>
<dbReference type="EMBL" id="JARVKF010000201">
    <property type="protein sequence ID" value="KAK9421240.1"/>
    <property type="molecule type" value="Genomic_DNA"/>
</dbReference>
<proteinExistence type="predicted"/>
<name>A0ABR2V2V5_9PEZI</name>
<comment type="caution">
    <text evidence="1">The sequence shown here is derived from an EMBL/GenBank/DDBJ whole genome shotgun (WGS) entry which is preliminary data.</text>
</comment>
<organism evidence="1 2">
    <name type="scientific">Seiridium unicorne</name>
    <dbReference type="NCBI Taxonomy" id="138068"/>
    <lineage>
        <taxon>Eukaryota</taxon>
        <taxon>Fungi</taxon>
        <taxon>Dikarya</taxon>
        <taxon>Ascomycota</taxon>
        <taxon>Pezizomycotina</taxon>
        <taxon>Sordariomycetes</taxon>
        <taxon>Xylariomycetidae</taxon>
        <taxon>Amphisphaeriales</taxon>
        <taxon>Sporocadaceae</taxon>
        <taxon>Seiridium</taxon>
    </lineage>
</organism>
<evidence type="ECO:0000313" key="2">
    <source>
        <dbReference type="Proteomes" id="UP001408356"/>
    </source>
</evidence>
<accession>A0ABR2V2V5</accession>
<gene>
    <name evidence="1" type="ORF">SUNI508_06088</name>
</gene>
<dbReference type="Proteomes" id="UP001408356">
    <property type="component" value="Unassembled WGS sequence"/>
</dbReference>
<keyword evidence="2" id="KW-1185">Reference proteome</keyword>
<reference evidence="1 2" key="1">
    <citation type="journal article" date="2024" name="J. Plant Pathol.">
        <title>Sequence and assembly of the genome of Seiridium unicorne, isolate CBS 538.82, causal agent of cypress canker disease.</title>
        <authorList>
            <person name="Scali E."/>
            <person name="Rocca G.D."/>
            <person name="Danti R."/>
            <person name="Garbelotto M."/>
            <person name="Barberini S."/>
            <person name="Baroncelli R."/>
            <person name="Emiliani G."/>
        </authorList>
    </citation>
    <scope>NUCLEOTIDE SEQUENCE [LARGE SCALE GENOMIC DNA]</scope>
    <source>
        <strain evidence="1 2">BM-138-508</strain>
    </source>
</reference>
<dbReference type="InterPro" id="IPR029068">
    <property type="entry name" value="Glyas_Bleomycin-R_OHBP_Dase"/>
</dbReference>
<evidence type="ECO:0008006" key="3">
    <source>
        <dbReference type="Google" id="ProtNLM"/>
    </source>
</evidence>
<dbReference type="SUPFAM" id="SSF54593">
    <property type="entry name" value="Glyoxalase/Bleomycin resistance protein/Dihydroxybiphenyl dioxygenase"/>
    <property type="match status" value="1"/>
</dbReference>
<sequence length="120" mass="13174">MRSFYLAALAPLGYTIYFEKENYMLGLKTSNGIAGFWIHTGNGEQVAYDGRDVEKRPGRALVAFNVESQEDVDKFYNAAINVGGVSNGAPGLRPQYASSYYAAFVLGPLGNNIEAIHYRP</sequence>
<dbReference type="PANTHER" id="PTHR35006">
    <property type="entry name" value="GLYOXALASE FAMILY PROTEIN (AFU_ORTHOLOGUE AFUA_5G14830)"/>
    <property type="match status" value="1"/>
</dbReference>
<dbReference type="PANTHER" id="PTHR35006:SF2">
    <property type="entry name" value="GLYOXALASE FAMILY PROTEIN (AFU_ORTHOLOGUE AFUA_5G14830)"/>
    <property type="match status" value="1"/>
</dbReference>